<sequence>MPLVWVVIAPRLPRLYYFSAQSSKRTMPLMQQILLAIRTLTEDEPPQQFRRKRHGRHRSDSKRQQAVNLVFTFRELFASGGFNFLVEDDPLNRSLNKLNRHNHSHRRESIGNTPNSDACQLEYTKICVVDLPQKGNDLSELDTLNTETIPKEHMSLSSTELTMPVPICSNLVPEVRNRELDIRIKRNSNADSWAGTRELIVFDTGTDKKRRQPVTVPLSSDDENKTVATLRKVLKWSPTKQNLATFAVSVPKEEEHKAVAVMQNAVNRVKEEQLKKKKRRLFKLTFC</sequence>
<dbReference type="AlphaFoldDB" id="A0AAV6UMI7"/>
<reference evidence="1 2" key="1">
    <citation type="journal article" date="2022" name="Nat. Ecol. Evol.">
        <title>A masculinizing supergene underlies an exaggerated male reproductive morph in a spider.</title>
        <authorList>
            <person name="Hendrickx F."/>
            <person name="De Corte Z."/>
            <person name="Sonet G."/>
            <person name="Van Belleghem S.M."/>
            <person name="Kostlbacher S."/>
            <person name="Vangestel C."/>
        </authorList>
    </citation>
    <scope>NUCLEOTIDE SEQUENCE [LARGE SCALE GENOMIC DNA]</scope>
    <source>
        <strain evidence="1">W744_W776</strain>
    </source>
</reference>
<proteinExistence type="predicted"/>
<name>A0AAV6UMI7_9ARAC</name>
<evidence type="ECO:0000313" key="2">
    <source>
        <dbReference type="Proteomes" id="UP000827092"/>
    </source>
</evidence>
<keyword evidence="2" id="KW-1185">Reference proteome</keyword>
<evidence type="ECO:0000313" key="1">
    <source>
        <dbReference type="EMBL" id="KAG8184823.1"/>
    </source>
</evidence>
<dbReference type="Proteomes" id="UP000827092">
    <property type="component" value="Unassembled WGS sequence"/>
</dbReference>
<gene>
    <name evidence="1" type="ORF">JTE90_004921</name>
</gene>
<dbReference type="EMBL" id="JAFNEN010000359">
    <property type="protein sequence ID" value="KAG8184823.1"/>
    <property type="molecule type" value="Genomic_DNA"/>
</dbReference>
<organism evidence="1 2">
    <name type="scientific">Oedothorax gibbosus</name>
    <dbReference type="NCBI Taxonomy" id="931172"/>
    <lineage>
        <taxon>Eukaryota</taxon>
        <taxon>Metazoa</taxon>
        <taxon>Ecdysozoa</taxon>
        <taxon>Arthropoda</taxon>
        <taxon>Chelicerata</taxon>
        <taxon>Arachnida</taxon>
        <taxon>Araneae</taxon>
        <taxon>Araneomorphae</taxon>
        <taxon>Entelegynae</taxon>
        <taxon>Araneoidea</taxon>
        <taxon>Linyphiidae</taxon>
        <taxon>Erigoninae</taxon>
        <taxon>Oedothorax</taxon>
    </lineage>
</organism>
<comment type="caution">
    <text evidence="1">The sequence shown here is derived from an EMBL/GenBank/DDBJ whole genome shotgun (WGS) entry which is preliminary data.</text>
</comment>
<protein>
    <submittedName>
        <fullName evidence="1">Uncharacterized protein</fullName>
    </submittedName>
</protein>
<accession>A0AAV6UMI7</accession>